<comment type="caution">
    <text evidence="4">The sequence shown here is derived from an EMBL/GenBank/DDBJ whole genome shotgun (WGS) entry which is preliminary data.</text>
</comment>
<protein>
    <submittedName>
        <fullName evidence="4">Shikimate dehydrogenase</fullName>
    </submittedName>
</protein>
<dbReference type="GO" id="GO:0005829">
    <property type="term" value="C:cytosol"/>
    <property type="evidence" value="ECO:0007669"/>
    <property type="project" value="TreeGrafter"/>
</dbReference>
<sequence length="265" mass="27788">MGRITGTTRLLAVLGDPIEQVQAPALVNALLERVGRDAVLVPVHVRPADLAEVVAGLRRVGNLDGLLVTVPHKIEICRYADELAPAAAFTGSANALRREAGGRWRADNFDGAGFVGGLRGAGHDPDGRRFALVGAGGAGAAVAAALLEAGAAHLSVCDTDPGRLDALLRRLAGRWPGRVTGSAAPRVRDADVAVNATPLGLRPDDPLPFDPAALRPGAVVADIIMRPRETRLLRAAAALGLAVHHGIHMLDHQLECYADFFRIDR</sequence>
<name>A0A7K1L3P6_9ACTN</name>
<dbReference type="EMBL" id="WOFH01000007">
    <property type="protein sequence ID" value="MUN39042.1"/>
    <property type="molecule type" value="Genomic_DNA"/>
</dbReference>
<dbReference type="InterPro" id="IPR022893">
    <property type="entry name" value="Shikimate_DH_fam"/>
</dbReference>
<dbReference type="RefSeq" id="WP_156218225.1">
    <property type="nucleotide sequence ID" value="NZ_WOFH01000007.1"/>
</dbReference>
<dbReference type="InterPro" id="IPR046346">
    <property type="entry name" value="Aminoacid_DH-like_N_sf"/>
</dbReference>
<dbReference type="Gene3D" id="3.40.50.10860">
    <property type="entry name" value="Leucine Dehydrogenase, chain A, domain 1"/>
    <property type="match status" value="1"/>
</dbReference>
<dbReference type="GO" id="GO:0019632">
    <property type="term" value="P:shikimate metabolic process"/>
    <property type="evidence" value="ECO:0007669"/>
    <property type="project" value="TreeGrafter"/>
</dbReference>
<dbReference type="Proteomes" id="UP000432015">
    <property type="component" value="Unassembled WGS sequence"/>
</dbReference>
<evidence type="ECO:0000313" key="5">
    <source>
        <dbReference type="Proteomes" id="UP000432015"/>
    </source>
</evidence>
<keyword evidence="5" id="KW-1185">Reference proteome</keyword>
<dbReference type="SUPFAM" id="SSF53223">
    <property type="entry name" value="Aminoacid dehydrogenase-like, N-terminal domain"/>
    <property type="match status" value="1"/>
</dbReference>
<dbReference type="GO" id="GO:0009073">
    <property type="term" value="P:aromatic amino acid family biosynthetic process"/>
    <property type="evidence" value="ECO:0007669"/>
    <property type="project" value="UniProtKB-KW"/>
</dbReference>
<dbReference type="GO" id="GO:0004764">
    <property type="term" value="F:shikimate 3-dehydrogenase (NADP+) activity"/>
    <property type="evidence" value="ECO:0007669"/>
    <property type="project" value="InterPro"/>
</dbReference>
<keyword evidence="2" id="KW-0028">Amino-acid biosynthesis</keyword>
<evidence type="ECO:0000313" key="4">
    <source>
        <dbReference type="EMBL" id="MUN39042.1"/>
    </source>
</evidence>
<gene>
    <name evidence="4" type="ORF">GNZ18_20920</name>
</gene>
<organism evidence="4 5">
    <name type="scientific">Actinomadura litoris</name>
    <dbReference type="NCBI Taxonomy" id="2678616"/>
    <lineage>
        <taxon>Bacteria</taxon>
        <taxon>Bacillati</taxon>
        <taxon>Actinomycetota</taxon>
        <taxon>Actinomycetes</taxon>
        <taxon>Streptosporangiales</taxon>
        <taxon>Thermomonosporaceae</taxon>
        <taxon>Actinomadura</taxon>
    </lineage>
</organism>
<dbReference type="PANTHER" id="PTHR21089">
    <property type="entry name" value="SHIKIMATE DEHYDROGENASE"/>
    <property type="match status" value="1"/>
</dbReference>
<proteinExistence type="predicted"/>
<evidence type="ECO:0000256" key="1">
    <source>
        <dbReference type="ARBA" id="ARBA00004871"/>
    </source>
</evidence>
<evidence type="ECO:0000256" key="2">
    <source>
        <dbReference type="ARBA" id="ARBA00023141"/>
    </source>
</evidence>
<dbReference type="Pfam" id="PF08501">
    <property type="entry name" value="Shikimate_dh_N"/>
    <property type="match status" value="1"/>
</dbReference>
<dbReference type="InterPro" id="IPR036291">
    <property type="entry name" value="NAD(P)-bd_dom_sf"/>
</dbReference>
<dbReference type="SUPFAM" id="SSF51735">
    <property type="entry name" value="NAD(P)-binding Rossmann-fold domains"/>
    <property type="match status" value="1"/>
</dbReference>
<keyword evidence="2" id="KW-0057">Aromatic amino acid biosynthesis</keyword>
<dbReference type="Gene3D" id="3.40.50.720">
    <property type="entry name" value="NAD(P)-binding Rossmann-like Domain"/>
    <property type="match status" value="1"/>
</dbReference>
<dbReference type="PANTHER" id="PTHR21089:SF1">
    <property type="entry name" value="BIFUNCTIONAL 3-DEHYDROQUINATE DEHYDRATASE_SHIKIMATE DEHYDROGENASE, CHLOROPLASTIC"/>
    <property type="match status" value="1"/>
</dbReference>
<dbReference type="GO" id="GO:0050661">
    <property type="term" value="F:NADP binding"/>
    <property type="evidence" value="ECO:0007669"/>
    <property type="project" value="TreeGrafter"/>
</dbReference>
<evidence type="ECO:0000259" key="3">
    <source>
        <dbReference type="Pfam" id="PF08501"/>
    </source>
</evidence>
<feature type="domain" description="Shikimate dehydrogenase substrate binding N-terminal" evidence="3">
    <location>
        <begin position="13"/>
        <end position="95"/>
    </location>
</feature>
<comment type="pathway">
    <text evidence="1">Metabolic intermediate biosynthesis; chorismate biosynthesis; chorismate from D-erythrose 4-phosphate and phosphoenolpyruvate: step 4/7.</text>
</comment>
<reference evidence="4 5" key="1">
    <citation type="submission" date="2019-11" db="EMBL/GenBank/DDBJ databases">
        <authorList>
            <person name="Cao P."/>
        </authorList>
    </citation>
    <scope>NUCLEOTIDE SEQUENCE [LARGE SCALE GENOMIC DNA]</scope>
    <source>
        <strain evidence="4 5">NEAU-AAG5</strain>
    </source>
</reference>
<dbReference type="AlphaFoldDB" id="A0A7K1L3P6"/>
<dbReference type="GO" id="GO:0009423">
    <property type="term" value="P:chorismate biosynthetic process"/>
    <property type="evidence" value="ECO:0007669"/>
    <property type="project" value="TreeGrafter"/>
</dbReference>
<dbReference type="InterPro" id="IPR013708">
    <property type="entry name" value="Shikimate_DH-bd_N"/>
</dbReference>
<accession>A0A7K1L3P6</accession>